<dbReference type="Proteomes" id="UP001237207">
    <property type="component" value="Unassembled WGS sequence"/>
</dbReference>
<dbReference type="AlphaFoldDB" id="A0AAJ1WFM9"/>
<protein>
    <submittedName>
        <fullName evidence="1">Uncharacterized protein</fullName>
    </submittedName>
</protein>
<keyword evidence="2" id="KW-1185">Reference proteome</keyword>
<organism evidence="1 2">
    <name type="scientific">Oikeobacillus pervagus</name>
    <dbReference type="NCBI Taxonomy" id="1325931"/>
    <lineage>
        <taxon>Bacteria</taxon>
        <taxon>Bacillati</taxon>
        <taxon>Bacillota</taxon>
        <taxon>Bacilli</taxon>
        <taxon>Bacillales</taxon>
        <taxon>Bacillaceae</taxon>
        <taxon>Oikeobacillus</taxon>
    </lineage>
</organism>
<comment type="caution">
    <text evidence="1">The sequence shown here is derived from an EMBL/GenBank/DDBJ whole genome shotgun (WGS) entry which is preliminary data.</text>
</comment>
<proteinExistence type="predicted"/>
<reference evidence="1" key="1">
    <citation type="submission" date="2023-07" db="EMBL/GenBank/DDBJ databases">
        <title>Genomic Encyclopedia of Type Strains, Phase IV (KMG-IV): sequencing the most valuable type-strain genomes for metagenomic binning, comparative biology and taxonomic classification.</title>
        <authorList>
            <person name="Goeker M."/>
        </authorList>
    </citation>
    <scope>NUCLEOTIDE SEQUENCE</scope>
    <source>
        <strain evidence="1">DSM 23947</strain>
    </source>
</reference>
<accession>A0AAJ1WFM9</accession>
<evidence type="ECO:0000313" key="2">
    <source>
        <dbReference type="Proteomes" id="UP001237207"/>
    </source>
</evidence>
<dbReference type="EMBL" id="JAUSUC010000004">
    <property type="protein sequence ID" value="MDQ0214127.1"/>
    <property type="molecule type" value="Genomic_DNA"/>
</dbReference>
<name>A0AAJ1WFM9_9BACI</name>
<sequence length="39" mass="4559">MGIFVKIFHDSSLRYVGFEQSNERSLYAYLFAITANNKK</sequence>
<evidence type="ECO:0000313" key="1">
    <source>
        <dbReference type="EMBL" id="MDQ0214127.1"/>
    </source>
</evidence>
<gene>
    <name evidence="1" type="ORF">J2S13_000523</name>
</gene>